<dbReference type="AlphaFoldDB" id="S9QZ46"/>
<dbReference type="InterPro" id="IPR013900">
    <property type="entry name" value="RNR_inhibitor"/>
</dbReference>
<dbReference type="Proteomes" id="UP000016088">
    <property type="component" value="Unassembled WGS sequence"/>
</dbReference>
<dbReference type="EMBL" id="KE503208">
    <property type="protein sequence ID" value="EPX71535.1"/>
    <property type="molecule type" value="Genomic_DNA"/>
</dbReference>
<evidence type="ECO:0000256" key="3">
    <source>
        <dbReference type="ARBA" id="ARBA00005459"/>
    </source>
</evidence>
<keyword evidence="7" id="KW-1185">Reference proteome</keyword>
<comment type="similarity">
    <text evidence="3">Belongs to the DIF1/spd1 family.</text>
</comment>
<evidence type="ECO:0000256" key="2">
    <source>
        <dbReference type="ARBA" id="ARBA00004496"/>
    </source>
</evidence>
<dbReference type="OrthoDB" id="4072855at2759"/>
<keyword evidence="4" id="KW-0963">Cytoplasm</keyword>
<organism evidence="6 7">
    <name type="scientific">Schizosaccharomyces octosporus (strain yFS286)</name>
    <name type="common">Fission yeast</name>
    <name type="synonym">Octosporomyces octosporus</name>
    <dbReference type="NCBI Taxonomy" id="483514"/>
    <lineage>
        <taxon>Eukaryota</taxon>
        <taxon>Fungi</taxon>
        <taxon>Dikarya</taxon>
        <taxon>Ascomycota</taxon>
        <taxon>Taphrinomycotina</taxon>
        <taxon>Schizosaccharomycetes</taxon>
        <taxon>Schizosaccharomycetales</taxon>
        <taxon>Schizosaccharomycetaceae</taxon>
        <taxon>Schizosaccharomyces</taxon>
    </lineage>
</organism>
<keyword evidence="5" id="KW-0539">Nucleus</keyword>
<reference evidence="6 7" key="1">
    <citation type="journal article" date="2011" name="Science">
        <title>Comparative functional genomics of the fission yeasts.</title>
        <authorList>
            <person name="Rhind N."/>
            <person name="Chen Z."/>
            <person name="Yassour M."/>
            <person name="Thompson D.A."/>
            <person name="Haas B.J."/>
            <person name="Habib N."/>
            <person name="Wapinski I."/>
            <person name="Roy S."/>
            <person name="Lin M.F."/>
            <person name="Heiman D.I."/>
            <person name="Young S.K."/>
            <person name="Furuya K."/>
            <person name="Guo Y."/>
            <person name="Pidoux A."/>
            <person name="Chen H.M."/>
            <person name="Robbertse B."/>
            <person name="Goldberg J.M."/>
            <person name="Aoki K."/>
            <person name="Bayne E.H."/>
            <person name="Berlin A.M."/>
            <person name="Desjardins C.A."/>
            <person name="Dobbs E."/>
            <person name="Dukaj L."/>
            <person name="Fan L."/>
            <person name="FitzGerald M.G."/>
            <person name="French C."/>
            <person name="Gujja S."/>
            <person name="Hansen K."/>
            <person name="Keifenheim D."/>
            <person name="Levin J.Z."/>
            <person name="Mosher R.A."/>
            <person name="Mueller C.A."/>
            <person name="Pfiffner J."/>
            <person name="Priest M."/>
            <person name="Russ C."/>
            <person name="Smialowska A."/>
            <person name="Swoboda P."/>
            <person name="Sykes S.M."/>
            <person name="Vaughn M."/>
            <person name="Vengrova S."/>
            <person name="Yoder R."/>
            <person name="Zeng Q."/>
            <person name="Allshire R."/>
            <person name="Baulcombe D."/>
            <person name="Birren B.W."/>
            <person name="Brown W."/>
            <person name="Ekwall K."/>
            <person name="Kellis M."/>
            <person name="Leatherwood J."/>
            <person name="Levin H."/>
            <person name="Margalit H."/>
            <person name="Martienssen R."/>
            <person name="Nieduszynski C.A."/>
            <person name="Spatafora J.W."/>
            <person name="Friedman N."/>
            <person name="Dalgaard J.Z."/>
            <person name="Baumann P."/>
            <person name="Niki H."/>
            <person name="Regev A."/>
            <person name="Nusbaum C."/>
        </authorList>
    </citation>
    <scope>NUCLEOTIDE SEQUENCE [LARGE SCALE GENOMIC DNA]</scope>
    <source>
        <strain evidence="7">yFS286</strain>
    </source>
</reference>
<evidence type="ECO:0000256" key="1">
    <source>
        <dbReference type="ARBA" id="ARBA00004123"/>
    </source>
</evidence>
<evidence type="ECO:0000256" key="4">
    <source>
        <dbReference type="ARBA" id="ARBA00022490"/>
    </source>
</evidence>
<evidence type="ECO:0000313" key="7">
    <source>
        <dbReference type="Proteomes" id="UP000016088"/>
    </source>
</evidence>
<gene>
    <name evidence="6" type="ORF">SOCG_01752</name>
</gene>
<dbReference type="GeneID" id="25030732"/>
<dbReference type="HOGENOM" id="CLU_2185473_0_0_1"/>
<dbReference type="GO" id="GO:0009262">
    <property type="term" value="P:deoxyribonucleotide metabolic process"/>
    <property type="evidence" value="ECO:0007669"/>
    <property type="project" value="EnsemblFungi"/>
</dbReference>
<protein>
    <submittedName>
        <fullName evidence="6">Uncharacterized protein</fullName>
    </submittedName>
</protein>
<name>S9QZ46_SCHOY</name>
<accession>S9QZ46</accession>
<proteinExistence type="inferred from homology"/>
<dbReference type="OMA" id="ADSIFWD"/>
<dbReference type="GO" id="GO:0005634">
    <property type="term" value="C:nucleus"/>
    <property type="evidence" value="ECO:0007669"/>
    <property type="project" value="UniProtKB-SubCell"/>
</dbReference>
<evidence type="ECO:0000256" key="5">
    <source>
        <dbReference type="ARBA" id="ARBA00023242"/>
    </source>
</evidence>
<sequence length="102" mass="11640">MSNQAPVNTNEPLHPIVQTSLFDVGARVRKAVQTGYKFDQHLFPSYHQDKTDQTELPQQKHDPSLRLTDLKSELAADSIFWDTATTDQIAQQFANHSFLESR</sequence>
<dbReference type="VEuPathDB" id="FungiDB:SOCG_01752"/>
<evidence type="ECO:0000313" key="6">
    <source>
        <dbReference type="EMBL" id="EPX71535.1"/>
    </source>
</evidence>
<comment type="subcellular location">
    <subcellularLocation>
        <location evidence="2">Cytoplasm</location>
    </subcellularLocation>
    <subcellularLocation>
        <location evidence="1">Nucleus</location>
    </subcellularLocation>
</comment>
<dbReference type="GO" id="GO:0005737">
    <property type="term" value="C:cytoplasm"/>
    <property type="evidence" value="ECO:0007669"/>
    <property type="project" value="UniProtKB-SubCell"/>
</dbReference>
<dbReference type="RefSeq" id="XP_013020159.1">
    <property type="nucleotide sequence ID" value="XM_013164705.1"/>
</dbReference>
<dbReference type="Pfam" id="PF08591">
    <property type="entry name" value="RNR_inhib"/>
    <property type="match status" value="1"/>
</dbReference>